<organism evidence="2 3">
    <name type="scientific">Blautia pseudococcoides</name>
    <dbReference type="NCBI Taxonomy" id="1796616"/>
    <lineage>
        <taxon>Bacteria</taxon>
        <taxon>Bacillati</taxon>
        <taxon>Bacillota</taxon>
        <taxon>Clostridia</taxon>
        <taxon>Lachnospirales</taxon>
        <taxon>Lachnospiraceae</taxon>
        <taxon>Blautia</taxon>
    </lineage>
</organism>
<keyword evidence="3" id="KW-1185">Reference proteome</keyword>
<reference evidence="2" key="1">
    <citation type="submission" date="2017-04" db="EMBL/GenBank/DDBJ databases">
        <title>Complete Genome Sequences of Twelve Strains of a Stable Defined Moderately Diverse Mouse Microbiota 2 (sDMDMm2).</title>
        <authorList>
            <person name="Uchimura Y."/>
            <person name="Wyss M."/>
            <person name="Brugiroux S."/>
            <person name="Limenitakis J.P."/>
            <person name="Stecher B."/>
            <person name="McCoy K.D."/>
            <person name="Macpherson A.J."/>
        </authorList>
    </citation>
    <scope>NUCLEOTIDE SEQUENCE</scope>
    <source>
        <strain evidence="2">YL58</strain>
    </source>
</reference>
<keyword evidence="1" id="KW-0472">Membrane</keyword>
<sequence length="252" mass="29659">MNSLEAFNTIILVISFSVNVMTLTCFVFNVFDYLNKRRCLNKILGMKKGKVWTTISIFKRYLKEDYMYQLITYDDFKAYCQLNDLCSMLKLHLIPSMEQIDLKNEIHFGGPITNVRVDNYLGEYFPKFQYFTKPGGGTPKNIYNQRSSIKTHNDDRAYRIGNIYLNIDHGMDYIFLIKLIISPSNIKMKKTIHLMFAAHSTGSSKIIECLKVHSKEIYKKVKKNRYFLVIPINREHNTLEFDKMLDCTLEMF</sequence>
<accession>A0A1C7I589</accession>
<proteinExistence type="predicted"/>
<evidence type="ECO:0000256" key="1">
    <source>
        <dbReference type="SAM" id="Phobius"/>
    </source>
</evidence>
<keyword evidence="1" id="KW-1133">Transmembrane helix</keyword>
<gene>
    <name evidence="2" type="ORF">A4V09_03025</name>
</gene>
<feature type="transmembrane region" description="Helical" evidence="1">
    <location>
        <begin position="6"/>
        <end position="31"/>
    </location>
</feature>
<dbReference type="EMBL" id="CP015405">
    <property type="protein sequence ID" value="ANU74820.1"/>
    <property type="molecule type" value="Genomic_DNA"/>
</dbReference>
<dbReference type="RefSeq" id="WP_065541044.1">
    <property type="nucleotide sequence ID" value="NZ_CP015405.2"/>
</dbReference>
<keyword evidence="1" id="KW-0812">Transmembrane</keyword>
<evidence type="ECO:0000313" key="2">
    <source>
        <dbReference type="EMBL" id="ANU74820.1"/>
    </source>
</evidence>
<protein>
    <submittedName>
        <fullName evidence="2">Uncharacterized protein</fullName>
    </submittedName>
</protein>
<name>A0A1C7I589_9FIRM</name>
<dbReference type="STRING" id="1796616.A4V09_03025"/>
<dbReference type="Proteomes" id="UP000092574">
    <property type="component" value="Chromosome"/>
</dbReference>
<evidence type="ECO:0000313" key="3">
    <source>
        <dbReference type="Proteomes" id="UP000092574"/>
    </source>
</evidence>
<dbReference type="KEGG" id="byl:A4V09_03025"/>
<dbReference type="AlphaFoldDB" id="A0A1C7I589"/>